<proteinExistence type="predicted"/>
<reference evidence="4" key="1">
    <citation type="submission" date="2016-10" db="EMBL/GenBank/DDBJ databases">
        <authorList>
            <person name="Varghese N."/>
            <person name="Submissions S."/>
        </authorList>
    </citation>
    <scope>NUCLEOTIDE SEQUENCE [LARGE SCALE GENOMIC DNA]</scope>
    <source>
        <strain evidence="4">CGMCC 4.6856</strain>
    </source>
</reference>
<accession>A0A1H9GFE0</accession>
<feature type="compositionally biased region" description="Low complexity" evidence="1">
    <location>
        <begin position="14"/>
        <end position="24"/>
    </location>
</feature>
<dbReference type="Proteomes" id="UP000198504">
    <property type="component" value="Unassembled WGS sequence"/>
</dbReference>
<dbReference type="InterPro" id="IPR038232">
    <property type="entry name" value="PknH-like_Extracell_sf"/>
</dbReference>
<dbReference type="AlphaFoldDB" id="A0A1H9GFE0"/>
<dbReference type="EMBL" id="FOFA01000003">
    <property type="protein sequence ID" value="SEQ48753.1"/>
    <property type="molecule type" value="Genomic_DNA"/>
</dbReference>
<keyword evidence="2" id="KW-0812">Transmembrane</keyword>
<keyword evidence="2" id="KW-0472">Membrane</keyword>
<evidence type="ECO:0000256" key="1">
    <source>
        <dbReference type="SAM" id="MobiDB-lite"/>
    </source>
</evidence>
<evidence type="ECO:0000256" key="2">
    <source>
        <dbReference type="SAM" id="Phobius"/>
    </source>
</evidence>
<evidence type="ECO:0000313" key="3">
    <source>
        <dbReference type="EMBL" id="SEQ48753.1"/>
    </source>
</evidence>
<feature type="region of interest" description="Disordered" evidence="1">
    <location>
        <begin position="249"/>
        <end position="275"/>
    </location>
</feature>
<sequence length="275" mass="29398">MDGLTGARDPQDGPSAALPGSAPAPGRRPLNLRVLFAVVSVGVAMVLVAGVSLVVRSGATYRGSATQTQNAVERLEIGGGGQIDPKDQFVLDLSTHTFTNDSSSPGNPQPVRADPAKCQQLADAYEGFSSAYDYDDVVEGRSTFFEEDSGAALSRDSPQSASTFRYASRGAAERHFDKDRADLSSCPSFTMTSDSGTVETVTRQVKDTGGLLAHSWEVTTYDSQEKYRAPSVGRYMLIGSSVVAVGWDISPGKTSTPQSRDEFERELRKSLRSRA</sequence>
<evidence type="ECO:0008006" key="5">
    <source>
        <dbReference type="Google" id="ProtNLM"/>
    </source>
</evidence>
<keyword evidence="2" id="KW-1133">Transmembrane helix</keyword>
<keyword evidence="4" id="KW-1185">Reference proteome</keyword>
<protein>
    <recommendedName>
        <fullName evidence="5">PknH-like extracellular domain-containing protein</fullName>
    </recommendedName>
</protein>
<evidence type="ECO:0000313" key="4">
    <source>
        <dbReference type="Proteomes" id="UP000198504"/>
    </source>
</evidence>
<dbReference type="Gene3D" id="3.40.1000.70">
    <property type="entry name" value="PknH-like extracellular domain"/>
    <property type="match status" value="1"/>
</dbReference>
<feature type="transmembrane region" description="Helical" evidence="2">
    <location>
        <begin position="34"/>
        <end position="55"/>
    </location>
</feature>
<gene>
    <name evidence="3" type="ORF">SAMN05421756_103612</name>
</gene>
<name>A0A1H9GFE0_9ACTN</name>
<organism evidence="3 4">
    <name type="scientific">Microlunatus flavus</name>
    <dbReference type="NCBI Taxonomy" id="1036181"/>
    <lineage>
        <taxon>Bacteria</taxon>
        <taxon>Bacillati</taxon>
        <taxon>Actinomycetota</taxon>
        <taxon>Actinomycetes</taxon>
        <taxon>Propionibacteriales</taxon>
        <taxon>Propionibacteriaceae</taxon>
        <taxon>Microlunatus</taxon>
    </lineage>
</organism>
<feature type="region of interest" description="Disordered" evidence="1">
    <location>
        <begin position="1"/>
        <end position="24"/>
    </location>
</feature>
<dbReference type="RefSeq" id="WP_091179563.1">
    <property type="nucleotide sequence ID" value="NZ_FOFA01000003.1"/>
</dbReference>
<feature type="compositionally biased region" description="Basic and acidic residues" evidence="1">
    <location>
        <begin position="259"/>
        <end position="269"/>
    </location>
</feature>